<evidence type="ECO:0000259" key="1">
    <source>
        <dbReference type="Pfam" id="PF03551"/>
    </source>
</evidence>
<dbReference type="InterPro" id="IPR052509">
    <property type="entry name" value="Metal_resp_DNA-bind_regulator"/>
</dbReference>
<sequence length="113" mass="12431">MTRENNPSFLNGVPELLILQLLKGREMYGYELVQAIRAATGEAIVLGEGVVYPVLHMLAREGALQSRRQIVAGRSRIYYTLTPNGSDRLAEIAGSWDRITRAIGGVLGEPRHA</sequence>
<dbReference type="PANTHER" id="PTHR33169">
    <property type="entry name" value="PADR-FAMILY TRANSCRIPTIONAL REGULATOR"/>
    <property type="match status" value="1"/>
</dbReference>
<comment type="caution">
    <text evidence="2">The sequence shown here is derived from an EMBL/GenBank/DDBJ whole genome shotgun (WGS) entry which is preliminary data.</text>
</comment>
<dbReference type="PANTHER" id="PTHR33169:SF14">
    <property type="entry name" value="TRANSCRIPTIONAL REGULATOR RV3488"/>
    <property type="match status" value="1"/>
</dbReference>
<gene>
    <name evidence="2" type="ORF">EV132_103311</name>
</gene>
<feature type="domain" description="Transcription regulator PadR N-terminal" evidence="1">
    <location>
        <begin position="18"/>
        <end position="91"/>
    </location>
</feature>
<accession>A0A4R3QA79</accession>
<evidence type="ECO:0000313" key="3">
    <source>
        <dbReference type="Proteomes" id="UP000294576"/>
    </source>
</evidence>
<name>A0A4R3QA79_RHISU</name>
<dbReference type="Proteomes" id="UP000294576">
    <property type="component" value="Unassembled WGS sequence"/>
</dbReference>
<protein>
    <submittedName>
        <fullName evidence="2">PadR family transcriptional regulator</fullName>
    </submittedName>
</protein>
<dbReference type="EMBL" id="SMBH01000003">
    <property type="protein sequence ID" value="TCU18191.1"/>
    <property type="molecule type" value="Genomic_DNA"/>
</dbReference>
<organism evidence="2 3">
    <name type="scientific">Rhizobium sullae</name>
    <name type="common">Rhizobium hedysari</name>
    <dbReference type="NCBI Taxonomy" id="50338"/>
    <lineage>
        <taxon>Bacteria</taxon>
        <taxon>Pseudomonadati</taxon>
        <taxon>Pseudomonadota</taxon>
        <taxon>Alphaproteobacteria</taxon>
        <taxon>Hyphomicrobiales</taxon>
        <taxon>Rhizobiaceae</taxon>
        <taxon>Rhizobium/Agrobacterium group</taxon>
        <taxon>Rhizobium</taxon>
    </lineage>
</organism>
<proteinExistence type="predicted"/>
<dbReference type="AlphaFoldDB" id="A0A4R3QA79"/>
<dbReference type="InterPro" id="IPR036388">
    <property type="entry name" value="WH-like_DNA-bd_sf"/>
</dbReference>
<dbReference type="Pfam" id="PF03551">
    <property type="entry name" value="PadR"/>
    <property type="match status" value="1"/>
</dbReference>
<reference evidence="2 3" key="1">
    <citation type="submission" date="2019-03" db="EMBL/GenBank/DDBJ databases">
        <title>Genomic Encyclopedia of Type Strains, Phase IV (KMG-V): Genome sequencing to study the core and pangenomes of soil and plant-associated prokaryotes.</title>
        <authorList>
            <person name="Whitman W."/>
        </authorList>
    </citation>
    <scope>NUCLEOTIDE SEQUENCE [LARGE SCALE GENOMIC DNA]</scope>
    <source>
        <strain evidence="2 3">Hc14</strain>
    </source>
</reference>
<dbReference type="InterPro" id="IPR036390">
    <property type="entry name" value="WH_DNA-bd_sf"/>
</dbReference>
<dbReference type="SUPFAM" id="SSF46785">
    <property type="entry name" value="Winged helix' DNA-binding domain"/>
    <property type="match status" value="1"/>
</dbReference>
<dbReference type="Gene3D" id="1.10.10.10">
    <property type="entry name" value="Winged helix-like DNA-binding domain superfamily/Winged helix DNA-binding domain"/>
    <property type="match status" value="1"/>
</dbReference>
<dbReference type="RefSeq" id="WP_132560600.1">
    <property type="nucleotide sequence ID" value="NZ_SMBH01000003.1"/>
</dbReference>
<evidence type="ECO:0000313" key="2">
    <source>
        <dbReference type="EMBL" id="TCU18191.1"/>
    </source>
</evidence>
<dbReference type="InterPro" id="IPR005149">
    <property type="entry name" value="Tscrpt_reg_PadR_N"/>
</dbReference>